<evidence type="ECO:0000256" key="9">
    <source>
        <dbReference type="SAM" id="MobiDB-lite"/>
    </source>
</evidence>
<evidence type="ECO:0000256" key="5">
    <source>
        <dbReference type="ARBA" id="ARBA00022777"/>
    </source>
</evidence>
<organism evidence="11 12">
    <name type="scientific">Hymenoscyphus albidus</name>
    <dbReference type="NCBI Taxonomy" id="595503"/>
    <lineage>
        <taxon>Eukaryota</taxon>
        <taxon>Fungi</taxon>
        <taxon>Dikarya</taxon>
        <taxon>Ascomycota</taxon>
        <taxon>Pezizomycotina</taxon>
        <taxon>Leotiomycetes</taxon>
        <taxon>Helotiales</taxon>
        <taxon>Helotiaceae</taxon>
        <taxon>Hymenoscyphus</taxon>
    </lineage>
</organism>
<name>A0A9N9LTR7_9HELO</name>
<proteinExistence type="predicted"/>
<dbReference type="PANTHER" id="PTHR43671:SF98">
    <property type="entry name" value="SERINE_THREONINE-PROTEIN KINASE NEK11"/>
    <property type="match status" value="1"/>
</dbReference>
<gene>
    <name evidence="11" type="ORF">HYALB_00013844</name>
</gene>
<accession>A0A9N9LTR7</accession>
<feature type="region of interest" description="Disordered" evidence="9">
    <location>
        <begin position="1"/>
        <end position="21"/>
    </location>
</feature>
<dbReference type="SUPFAM" id="SSF56112">
    <property type="entry name" value="Protein kinase-like (PK-like)"/>
    <property type="match status" value="1"/>
</dbReference>
<feature type="compositionally biased region" description="Gly residues" evidence="9">
    <location>
        <begin position="396"/>
        <end position="411"/>
    </location>
</feature>
<evidence type="ECO:0000256" key="4">
    <source>
        <dbReference type="ARBA" id="ARBA00022741"/>
    </source>
</evidence>
<evidence type="ECO:0000256" key="6">
    <source>
        <dbReference type="ARBA" id="ARBA00022840"/>
    </source>
</evidence>
<sequence>MSVHQRYVPRNANEESTSSSSIQVLRVTDGARYLASKIPEVYTKDVPIFSEREERISGYFQRHKDDDGADSDASYDSEEEDAIATYKTKMAQAIVPVAGIPISRILNHPNIVSLVDIVQDSLQAGNTSLIGGSGDVTIWEDMDAGSLSYIVPLANGLPALDDKAAWEQLTTVNSKRPALPEGLCWHVLRSMARALIWLHHGIKETAGVPGEWEKRDQDWQPILIRDISPSQVWFKKPDGKKGYHYGECKLGGFKWAKVCGTVGGRLAVSERVPNTPEYKQMYWPPEIYRNTHPWTRATEIWQLGATVYTMMCGHPPSRYSDYQWNCSRMTDAGYSDFLNTVVRMMLKDEPGLRPDALTLVNKVDFEYWQWRDGTKLGQEYVDKDDEKVKKASNTKGKGGLRNLAGGGFQGV</sequence>
<dbReference type="PANTHER" id="PTHR43671">
    <property type="entry name" value="SERINE/THREONINE-PROTEIN KINASE NEK"/>
    <property type="match status" value="1"/>
</dbReference>
<comment type="catalytic activity">
    <reaction evidence="7">
        <text>L-threonyl-[protein] + ATP = O-phospho-L-threonyl-[protein] + ADP + H(+)</text>
        <dbReference type="Rhea" id="RHEA:46608"/>
        <dbReference type="Rhea" id="RHEA-COMP:11060"/>
        <dbReference type="Rhea" id="RHEA-COMP:11605"/>
        <dbReference type="ChEBI" id="CHEBI:15378"/>
        <dbReference type="ChEBI" id="CHEBI:30013"/>
        <dbReference type="ChEBI" id="CHEBI:30616"/>
        <dbReference type="ChEBI" id="CHEBI:61977"/>
        <dbReference type="ChEBI" id="CHEBI:456216"/>
        <dbReference type="EC" id="2.7.11.1"/>
    </reaction>
</comment>
<dbReference type="GO" id="GO:0004674">
    <property type="term" value="F:protein serine/threonine kinase activity"/>
    <property type="evidence" value="ECO:0007669"/>
    <property type="project" value="UniProtKB-KW"/>
</dbReference>
<evidence type="ECO:0000259" key="10">
    <source>
        <dbReference type="PROSITE" id="PS50011"/>
    </source>
</evidence>
<dbReference type="Proteomes" id="UP000701801">
    <property type="component" value="Unassembled WGS sequence"/>
</dbReference>
<dbReference type="InterPro" id="IPR000719">
    <property type="entry name" value="Prot_kinase_dom"/>
</dbReference>
<protein>
    <recommendedName>
        <fullName evidence="1">non-specific serine/threonine protein kinase</fullName>
        <ecNumber evidence="1">2.7.11.1</ecNumber>
    </recommendedName>
</protein>
<keyword evidence="5" id="KW-0418">Kinase</keyword>
<evidence type="ECO:0000256" key="1">
    <source>
        <dbReference type="ARBA" id="ARBA00012513"/>
    </source>
</evidence>
<dbReference type="InterPro" id="IPR050660">
    <property type="entry name" value="NEK_Ser/Thr_kinase"/>
</dbReference>
<feature type="domain" description="Protein kinase" evidence="10">
    <location>
        <begin position="1"/>
        <end position="368"/>
    </location>
</feature>
<dbReference type="InterPro" id="IPR011009">
    <property type="entry name" value="Kinase-like_dom_sf"/>
</dbReference>
<evidence type="ECO:0000313" key="12">
    <source>
        <dbReference type="Proteomes" id="UP000701801"/>
    </source>
</evidence>
<dbReference type="EC" id="2.7.11.1" evidence="1"/>
<evidence type="ECO:0000313" key="11">
    <source>
        <dbReference type="EMBL" id="CAG8981095.1"/>
    </source>
</evidence>
<comment type="caution">
    <text evidence="11">The sequence shown here is derived from an EMBL/GenBank/DDBJ whole genome shotgun (WGS) entry which is preliminary data.</text>
</comment>
<evidence type="ECO:0000256" key="3">
    <source>
        <dbReference type="ARBA" id="ARBA00022679"/>
    </source>
</evidence>
<keyword evidence="2" id="KW-0723">Serine/threonine-protein kinase</keyword>
<dbReference type="OrthoDB" id="4062651at2759"/>
<evidence type="ECO:0000256" key="8">
    <source>
        <dbReference type="ARBA" id="ARBA00048679"/>
    </source>
</evidence>
<dbReference type="Gene3D" id="1.10.510.10">
    <property type="entry name" value="Transferase(Phosphotransferase) domain 1"/>
    <property type="match status" value="1"/>
</dbReference>
<keyword evidence="12" id="KW-1185">Reference proteome</keyword>
<keyword evidence="6" id="KW-0067">ATP-binding</keyword>
<dbReference type="AlphaFoldDB" id="A0A9N9LTR7"/>
<keyword evidence="4" id="KW-0547">Nucleotide-binding</keyword>
<keyword evidence="3" id="KW-0808">Transferase</keyword>
<dbReference type="GO" id="GO:0005524">
    <property type="term" value="F:ATP binding"/>
    <property type="evidence" value="ECO:0007669"/>
    <property type="project" value="UniProtKB-KW"/>
</dbReference>
<reference evidence="11" key="1">
    <citation type="submission" date="2021-07" db="EMBL/GenBank/DDBJ databases">
        <authorList>
            <person name="Durling M."/>
        </authorList>
    </citation>
    <scope>NUCLEOTIDE SEQUENCE</scope>
</reference>
<feature type="region of interest" description="Disordered" evidence="9">
    <location>
        <begin position="390"/>
        <end position="411"/>
    </location>
</feature>
<evidence type="ECO:0000256" key="2">
    <source>
        <dbReference type="ARBA" id="ARBA00022527"/>
    </source>
</evidence>
<comment type="catalytic activity">
    <reaction evidence="8">
        <text>L-seryl-[protein] + ATP = O-phospho-L-seryl-[protein] + ADP + H(+)</text>
        <dbReference type="Rhea" id="RHEA:17989"/>
        <dbReference type="Rhea" id="RHEA-COMP:9863"/>
        <dbReference type="Rhea" id="RHEA-COMP:11604"/>
        <dbReference type="ChEBI" id="CHEBI:15378"/>
        <dbReference type="ChEBI" id="CHEBI:29999"/>
        <dbReference type="ChEBI" id="CHEBI:30616"/>
        <dbReference type="ChEBI" id="CHEBI:83421"/>
        <dbReference type="ChEBI" id="CHEBI:456216"/>
        <dbReference type="EC" id="2.7.11.1"/>
    </reaction>
</comment>
<dbReference type="EMBL" id="CAJVRM010000446">
    <property type="protein sequence ID" value="CAG8981095.1"/>
    <property type="molecule type" value="Genomic_DNA"/>
</dbReference>
<dbReference type="PROSITE" id="PS50011">
    <property type="entry name" value="PROTEIN_KINASE_DOM"/>
    <property type="match status" value="1"/>
</dbReference>
<evidence type="ECO:0000256" key="7">
    <source>
        <dbReference type="ARBA" id="ARBA00047899"/>
    </source>
</evidence>